<evidence type="ECO:0000313" key="3">
    <source>
        <dbReference type="Proteomes" id="UP001501295"/>
    </source>
</evidence>
<dbReference type="PANTHER" id="PTHR42951:SF14">
    <property type="entry name" value="METALLO-BETA-LACTAMASE SUPERFAMILY PROTEIN"/>
    <property type="match status" value="1"/>
</dbReference>
<dbReference type="InterPro" id="IPR050855">
    <property type="entry name" value="NDM-1-like"/>
</dbReference>
<evidence type="ECO:0000259" key="1">
    <source>
        <dbReference type="SMART" id="SM00849"/>
    </source>
</evidence>
<comment type="caution">
    <text evidence="2">The sequence shown here is derived from an EMBL/GenBank/DDBJ whole genome shotgun (WGS) entry which is preliminary data.</text>
</comment>
<accession>A0ABP8VY98</accession>
<feature type="domain" description="Metallo-beta-lactamase" evidence="1">
    <location>
        <begin position="15"/>
        <end position="225"/>
    </location>
</feature>
<protein>
    <submittedName>
        <fullName evidence="2">MBL fold metallo-hydrolase</fullName>
    </submittedName>
</protein>
<gene>
    <name evidence="2" type="ORF">GCM10025780_19530</name>
</gene>
<dbReference type="Pfam" id="PF00753">
    <property type="entry name" value="Lactamase_B"/>
    <property type="match status" value="1"/>
</dbReference>
<reference evidence="3" key="1">
    <citation type="journal article" date="2019" name="Int. J. Syst. Evol. Microbiol.">
        <title>The Global Catalogue of Microorganisms (GCM) 10K type strain sequencing project: providing services to taxonomists for standard genome sequencing and annotation.</title>
        <authorList>
            <consortium name="The Broad Institute Genomics Platform"/>
            <consortium name="The Broad Institute Genome Sequencing Center for Infectious Disease"/>
            <person name="Wu L."/>
            <person name="Ma J."/>
        </authorList>
    </citation>
    <scope>NUCLEOTIDE SEQUENCE [LARGE SCALE GENOMIC DNA]</scope>
    <source>
        <strain evidence="3">JCM 18956</strain>
    </source>
</reference>
<keyword evidence="3" id="KW-1185">Reference proteome</keyword>
<evidence type="ECO:0000313" key="2">
    <source>
        <dbReference type="EMBL" id="GAA4675111.1"/>
    </source>
</evidence>
<organism evidence="2 3">
    <name type="scientific">Frondihabitans cladoniiphilus</name>
    <dbReference type="NCBI Taxonomy" id="715785"/>
    <lineage>
        <taxon>Bacteria</taxon>
        <taxon>Bacillati</taxon>
        <taxon>Actinomycetota</taxon>
        <taxon>Actinomycetes</taxon>
        <taxon>Micrococcales</taxon>
        <taxon>Microbacteriaceae</taxon>
        <taxon>Frondihabitans</taxon>
    </lineage>
</organism>
<dbReference type="Proteomes" id="UP001501295">
    <property type="component" value="Unassembled WGS sequence"/>
</dbReference>
<dbReference type="SMART" id="SM00849">
    <property type="entry name" value="Lactamase_B"/>
    <property type="match status" value="1"/>
</dbReference>
<dbReference type="SUPFAM" id="SSF56281">
    <property type="entry name" value="Metallo-hydrolase/oxidoreductase"/>
    <property type="match status" value="1"/>
</dbReference>
<name>A0ABP8VY98_9MICO</name>
<dbReference type="InterPro" id="IPR036866">
    <property type="entry name" value="RibonucZ/Hydroxyglut_hydro"/>
</dbReference>
<dbReference type="Gene3D" id="3.60.15.10">
    <property type="entry name" value="Ribonuclease Z/Hydroxyacylglutathione hydrolase-like"/>
    <property type="match status" value="1"/>
</dbReference>
<dbReference type="EMBL" id="BAABLM010000003">
    <property type="protein sequence ID" value="GAA4675111.1"/>
    <property type="molecule type" value="Genomic_DNA"/>
</dbReference>
<dbReference type="PANTHER" id="PTHR42951">
    <property type="entry name" value="METALLO-BETA-LACTAMASE DOMAIN-CONTAINING"/>
    <property type="match status" value="1"/>
</dbReference>
<sequence length="246" mass="26478">MTEVADDLFFVRGMSSNWVIIGGSDTATLIDTGYPGDAELLDASVEAAGFKTCDVSSILVTHAHADHIGSAERYRREFGTRILALDTEVGHLKREFLEQVSPKTALPHLIKPRFARWMHMAVRKGHGLDDVTVAQAAAVPAEQPLPFPGAPIAIPTPGHTRGHAAYWFAEARILVSGDALITGHETSKRTGPQMLHTVFHHDEPGALRSLARFAGLDARLVLPGHGDVWSGDLTVAVNRMSEGVAA</sequence>
<dbReference type="InterPro" id="IPR001279">
    <property type="entry name" value="Metallo-B-lactamas"/>
</dbReference>
<proteinExistence type="predicted"/>
<dbReference type="RefSeq" id="WP_345375661.1">
    <property type="nucleotide sequence ID" value="NZ_BAABLM010000003.1"/>
</dbReference>